<sequence>MMPEFPMSGGCQCGAVRYSAGGLLDNPHVCHCRMCQKATGNFFAALVGVPRAVLTWTRGTPAVFESSAGIERGFCRDCGTPLFYHRRSGGHVSITIGSFDDPGAIPLVSESSRDLAAPQLGQLGHLPFDASMEEEDPEAAARIAASSRQHPDHDTQGWHAPD</sequence>
<evidence type="ECO:0000256" key="5">
    <source>
        <dbReference type="SAM" id="MobiDB-lite"/>
    </source>
</evidence>
<reference evidence="7 8" key="1">
    <citation type="submission" date="2018-06" db="EMBL/GenBank/DDBJ databases">
        <title>Genomic Encyclopedia of Type Strains, Phase III (KMG-III): the genomes of soil and plant-associated and newly described type strains.</title>
        <authorList>
            <person name="Whitman W."/>
        </authorList>
    </citation>
    <scope>NUCLEOTIDE SEQUENCE [LARGE SCALE GENOMIC DNA]</scope>
    <source>
        <strain evidence="7 8">CECT 9025</strain>
    </source>
</reference>
<dbReference type="RefSeq" id="WP_220032331.1">
    <property type="nucleotide sequence ID" value="NZ_QJTE01000004.1"/>
</dbReference>
<comment type="caution">
    <text evidence="7">The sequence shown here is derived from an EMBL/GenBank/DDBJ whole genome shotgun (WGS) entry which is preliminary data.</text>
</comment>
<dbReference type="InterPro" id="IPR011057">
    <property type="entry name" value="Mss4-like_sf"/>
</dbReference>
<dbReference type="PANTHER" id="PTHR33337:SF40">
    <property type="entry name" value="CENP-V_GFA DOMAIN-CONTAINING PROTEIN-RELATED"/>
    <property type="match status" value="1"/>
</dbReference>
<dbReference type="PANTHER" id="PTHR33337">
    <property type="entry name" value="GFA DOMAIN-CONTAINING PROTEIN"/>
    <property type="match status" value="1"/>
</dbReference>
<dbReference type="Gene3D" id="3.90.1590.10">
    <property type="entry name" value="glutathione-dependent formaldehyde- activating enzyme (gfa)"/>
    <property type="match status" value="1"/>
</dbReference>
<keyword evidence="4" id="KW-0456">Lyase</keyword>
<feature type="compositionally biased region" description="Basic and acidic residues" evidence="5">
    <location>
        <begin position="149"/>
        <end position="162"/>
    </location>
</feature>
<evidence type="ECO:0000256" key="3">
    <source>
        <dbReference type="ARBA" id="ARBA00022833"/>
    </source>
</evidence>
<evidence type="ECO:0000256" key="1">
    <source>
        <dbReference type="ARBA" id="ARBA00005495"/>
    </source>
</evidence>
<dbReference type="GO" id="GO:0046872">
    <property type="term" value="F:metal ion binding"/>
    <property type="evidence" value="ECO:0007669"/>
    <property type="project" value="UniProtKB-KW"/>
</dbReference>
<dbReference type="PROSITE" id="PS51891">
    <property type="entry name" value="CENP_V_GFA"/>
    <property type="match status" value="1"/>
</dbReference>
<organism evidence="7 8">
    <name type="scientific">Pseudoroseicyclus aestuarii</name>
    <dbReference type="NCBI Taxonomy" id="1795041"/>
    <lineage>
        <taxon>Bacteria</taxon>
        <taxon>Pseudomonadati</taxon>
        <taxon>Pseudomonadota</taxon>
        <taxon>Alphaproteobacteria</taxon>
        <taxon>Rhodobacterales</taxon>
        <taxon>Paracoccaceae</taxon>
        <taxon>Pseudoroseicyclus</taxon>
    </lineage>
</organism>
<keyword evidence="8" id="KW-1185">Reference proteome</keyword>
<evidence type="ECO:0000259" key="6">
    <source>
        <dbReference type="PROSITE" id="PS51891"/>
    </source>
</evidence>
<dbReference type="GO" id="GO:0016846">
    <property type="term" value="F:carbon-sulfur lyase activity"/>
    <property type="evidence" value="ECO:0007669"/>
    <property type="project" value="InterPro"/>
</dbReference>
<keyword evidence="2" id="KW-0479">Metal-binding</keyword>
<accession>A0A318SN90</accession>
<proteinExistence type="inferred from homology"/>
<comment type="similarity">
    <text evidence="1">Belongs to the Gfa family.</text>
</comment>
<evidence type="ECO:0000313" key="7">
    <source>
        <dbReference type="EMBL" id="PYE82304.1"/>
    </source>
</evidence>
<dbReference type="InterPro" id="IPR006913">
    <property type="entry name" value="CENP-V/GFA"/>
</dbReference>
<dbReference type="Proteomes" id="UP000248311">
    <property type="component" value="Unassembled WGS sequence"/>
</dbReference>
<evidence type="ECO:0000256" key="4">
    <source>
        <dbReference type="ARBA" id="ARBA00023239"/>
    </source>
</evidence>
<keyword evidence="3" id="KW-0862">Zinc</keyword>
<protein>
    <recommendedName>
        <fullName evidence="6">CENP-V/GFA domain-containing protein</fullName>
    </recommendedName>
</protein>
<dbReference type="AlphaFoldDB" id="A0A318SN90"/>
<feature type="domain" description="CENP-V/GFA" evidence="6">
    <location>
        <begin position="7"/>
        <end position="129"/>
    </location>
</feature>
<feature type="region of interest" description="Disordered" evidence="5">
    <location>
        <begin position="126"/>
        <end position="162"/>
    </location>
</feature>
<dbReference type="EMBL" id="QJTE01000004">
    <property type="protein sequence ID" value="PYE82304.1"/>
    <property type="molecule type" value="Genomic_DNA"/>
</dbReference>
<evidence type="ECO:0000256" key="2">
    <source>
        <dbReference type="ARBA" id="ARBA00022723"/>
    </source>
</evidence>
<name>A0A318SN90_9RHOB</name>
<dbReference type="Pfam" id="PF04828">
    <property type="entry name" value="GFA"/>
    <property type="match status" value="1"/>
</dbReference>
<dbReference type="SUPFAM" id="SSF51316">
    <property type="entry name" value="Mss4-like"/>
    <property type="match status" value="1"/>
</dbReference>
<evidence type="ECO:0000313" key="8">
    <source>
        <dbReference type="Proteomes" id="UP000248311"/>
    </source>
</evidence>
<gene>
    <name evidence="7" type="ORF">DFP88_10457</name>
</gene>